<gene>
    <name evidence="1" type="ORF">SEA_TRINA_10</name>
</gene>
<dbReference type="EMBL" id="MF668286">
    <property type="protein sequence ID" value="ASZ74828.1"/>
    <property type="molecule type" value="Genomic_DNA"/>
</dbReference>
<dbReference type="Proteomes" id="UP000231419">
    <property type="component" value="Segment"/>
</dbReference>
<organism evidence="1 2">
    <name type="scientific">Rhodococcus phage Trina</name>
    <dbReference type="NCBI Taxonomy" id="2027905"/>
    <lineage>
        <taxon>Viruses</taxon>
        <taxon>Duplodnaviria</taxon>
        <taxon>Heunggongvirae</taxon>
        <taxon>Uroviricota</taxon>
        <taxon>Caudoviricetes</taxon>
        <taxon>Trinavirus</taxon>
        <taxon>Trinavirus trina</taxon>
    </lineage>
</organism>
<accession>A0A2D0ZNB5</accession>
<sequence length="124" mass="14252">MATYAGKLLNSTMLKFKWDEHNVHEIAGTYTLREYLTENQQHIIAWAKPDAYPDARKMETGYELLSTKDFEIARENDSRAKKLENILGFIDNQPGFHVNWYDSLIAITNPQHVPRVIATVVSDA</sequence>
<reference evidence="2" key="1">
    <citation type="submission" date="2017-08" db="EMBL/GenBank/DDBJ databases">
        <authorList>
            <person name="de Groot N.N."/>
        </authorList>
    </citation>
    <scope>NUCLEOTIDE SEQUENCE [LARGE SCALE GENOMIC DNA]</scope>
</reference>
<keyword evidence="2" id="KW-1185">Reference proteome</keyword>
<evidence type="ECO:0000313" key="1">
    <source>
        <dbReference type="EMBL" id="ASZ74828.1"/>
    </source>
</evidence>
<name>A0A2D0ZNB5_9CAUD</name>
<proteinExistence type="predicted"/>
<evidence type="ECO:0000313" key="2">
    <source>
        <dbReference type="Proteomes" id="UP000231419"/>
    </source>
</evidence>
<protein>
    <submittedName>
        <fullName evidence="1">Uncharacterized protein</fullName>
    </submittedName>
</protein>